<comment type="similarity">
    <text evidence="1">Belongs to the phosphate/phosphite/phosphonate binding protein family.</text>
</comment>
<feature type="signal peptide" evidence="4">
    <location>
        <begin position="1"/>
        <end position="27"/>
    </location>
</feature>
<evidence type="ECO:0000256" key="3">
    <source>
        <dbReference type="SAM" id="MobiDB-lite"/>
    </source>
</evidence>
<reference evidence="5 6" key="1">
    <citation type="submission" date="2023-02" db="EMBL/GenBank/DDBJ databases">
        <title>Oceanobacillus kimchii IFOP_LL358 isolated form Alexandrium catenella lab strain.</title>
        <authorList>
            <person name="Gajardo G."/>
            <person name="Ueki S."/>
            <person name="Maruyama F."/>
        </authorList>
    </citation>
    <scope>NUCLEOTIDE SEQUENCE [LARGE SCALE GENOMIC DNA]</scope>
    <source>
        <strain evidence="5 6">IFOP_LL358</strain>
    </source>
</reference>
<evidence type="ECO:0000256" key="2">
    <source>
        <dbReference type="ARBA" id="ARBA00022729"/>
    </source>
</evidence>
<feature type="chain" id="PRO_5046971913" evidence="4">
    <location>
        <begin position="28"/>
        <end position="320"/>
    </location>
</feature>
<keyword evidence="6" id="KW-1185">Reference proteome</keyword>
<evidence type="ECO:0000256" key="4">
    <source>
        <dbReference type="SAM" id="SignalP"/>
    </source>
</evidence>
<sequence length="320" mass="35007">MKKFYSLLLIIGLVLFLAACGSSDEDAGTDDSSSNGDEANGDEAAADGEIPETLVMGFVPSQDSDTIADTVEPLAERLGEELGITVEGRVMTNYNALVEAMGANQVHVGFIPAFGYVLASEQYDAEVILKSIRYGSGTYKAQYVVRSDSGIESLADLEGKVWAYADQGSTSGYLFPASQLMEEFDYDTAAELESNFFGGSISSGGHDNSAISVLNGDADVATTFDDVRTELEEEYPTVMEDLSILGYTDEIPNDTISVTKELPDDFVQKVKEAFLSFNDDEEMIQIMNEVYNWDAIDEASDEEYDIVRDTYQEFKDNIEL</sequence>
<feature type="region of interest" description="Disordered" evidence="3">
    <location>
        <begin position="26"/>
        <end position="46"/>
    </location>
</feature>
<dbReference type="PANTHER" id="PTHR35841:SF1">
    <property type="entry name" value="PHOSPHONATES-BINDING PERIPLASMIC PROTEIN"/>
    <property type="match status" value="1"/>
</dbReference>
<dbReference type="Gene3D" id="3.40.190.10">
    <property type="entry name" value="Periplasmic binding protein-like II"/>
    <property type="match status" value="2"/>
</dbReference>
<accession>A0ABQ5TFG3</accession>
<keyword evidence="2 4" id="KW-0732">Signal</keyword>
<dbReference type="Pfam" id="PF12974">
    <property type="entry name" value="Phosphonate-bd"/>
    <property type="match status" value="1"/>
</dbReference>
<proteinExistence type="inferred from homology"/>
<comment type="caution">
    <text evidence="5">The sequence shown here is derived from an EMBL/GenBank/DDBJ whole genome shotgun (WGS) entry which is preliminary data.</text>
</comment>
<dbReference type="SUPFAM" id="SSF53850">
    <property type="entry name" value="Periplasmic binding protein-like II"/>
    <property type="match status" value="1"/>
</dbReference>
<dbReference type="NCBIfam" id="TIGR01098">
    <property type="entry name" value="3A0109s03R"/>
    <property type="match status" value="1"/>
</dbReference>
<protein>
    <submittedName>
        <fullName evidence="5">Phosphate/phosphite/phosphonate ABC transporter substrate-binding protein</fullName>
    </submittedName>
</protein>
<evidence type="ECO:0000256" key="1">
    <source>
        <dbReference type="ARBA" id="ARBA00007162"/>
    </source>
</evidence>
<dbReference type="InterPro" id="IPR005770">
    <property type="entry name" value="PhnD"/>
</dbReference>
<dbReference type="PANTHER" id="PTHR35841">
    <property type="entry name" value="PHOSPHONATES-BINDING PERIPLASMIC PROTEIN"/>
    <property type="match status" value="1"/>
</dbReference>
<gene>
    <name evidence="5" type="ORF">MACH08_07200</name>
</gene>
<dbReference type="EMBL" id="BSKO01000001">
    <property type="protein sequence ID" value="GLO64936.1"/>
    <property type="molecule type" value="Genomic_DNA"/>
</dbReference>
<name>A0ABQ5TFG3_9BACI</name>
<dbReference type="Proteomes" id="UP001275436">
    <property type="component" value="Unassembled WGS sequence"/>
</dbReference>
<evidence type="ECO:0000313" key="6">
    <source>
        <dbReference type="Proteomes" id="UP001275436"/>
    </source>
</evidence>
<dbReference type="RefSeq" id="WP_017795687.1">
    <property type="nucleotide sequence ID" value="NZ_BSKO01000001.1"/>
</dbReference>
<evidence type="ECO:0000313" key="5">
    <source>
        <dbReference type="EMBL" id="GLO64936.1"/>
    </source>
</evidence>
<dbReference type="CDD" id="cd01071">
    <property type="entry name" value="PBP2_PhnD_like"/>
    <property type="match status" value="1"/>
</dbReference>
<dbReference type="PROSITE" id="PS51257">
    <property type="entry name" value="PROKAR_LIPOPROTEIN"/>
    <property type="match status" value="1"/>
</dbReference>
<organism evidence="5 6">
    <name type="scientific">Oceanobacillus kimchii</name>
    <dbReference type="NCBI Taxonomy" id="746691"/>
    <lineage>
        <taxon>Bacteria</taxon>
        <taxon>Bacillati</taxon>
        <taxon>Bacillota</taxon>
        <taxon>Bacilli</taxon>
        <taxon>Bacillales</taxon>
        <taxon>Bacillaceae</taxon>
        <taxon>Oceanobacillus</taxon>
    </lineage>
</organism>